<dbReference type="STRING" id="336831.WG68_07975"/>
<organism evidence="1 2">
    <name type="scientific">Arsukibacterium ikkense</name>
    <dbReference type="NCBI Taxonomy" id="336831"/>
    <lineage>
        <taxon>Bacteria</taxon>
        <taxon>Pseudomonadati</taxon>
        <taxon>Pseudomonadota</taxon>
        <taxon>Gammaproteobacteria</taxon>
        <taxon>Chromatiales</taxon>
        <taxon>Chromatiaceae</taxon>
        <taxon>Arsukibacterium</taxon>
    </lineage>
</organism>
<dbReference type="Proteomes" id="UP000034228">
    <property type="component" value="Unassembled WGS sequence"/>
</dbReference>
<sequence>MSIYQQGAAVPDPLTIALDENDIKNPHTALLPIMQSTLSQFMGVNYWFSATQGQVESRCSSVNSSYIAAS</sequence>
<name>A0A0M2V8E5_9GAMM</name>
<comment type="caution">
    <text evidence="1">The sequence shown here is derived from an EMBL/GenBank/DDBJ whole genome shotgun (WGS) entry which is preliminary data.</text>
</comment>
<gene>
    <name evidence="1" type="ORF">WG68_07975</name>
</gene>
<dbReference type="EMBL" id="LAHO01000006">
    <property type="protein sequence ID" value="KKO45935.1"/>
    <property type="molecule type" value="Genomic_DNA"/>
</dbReference>
<proteinExistence type="predicted"/>
<evidence type="ECO:0000313" key="1">
    <source>
        <dbReference type="EMBL" id="KKO45935.1"/>
    </source>
</evidence>
<protein>
    <submittedName>
        <fullName evidence="1">Uncharacterized protein</fullName>
    </submittedName>
</protein>
<evidence type="ECO:0000313" key="2">
    <source>
        <dbReference type="Proteomes" id="UP000034228"/>
    </source>
</evidence>
<accession>A0A0M2V8E5</accession>
<keyword evidence="2" id="KW-1185">Reference proteome</keyword>
<reference evidence="1 2" key="1">
    <citation type="submission" date="2015-03" db="EMBL/GenBank/DDBJ databases">
        <title>Draft genome sequences of two protease-producing strains of Arsukibacterium isolated from two cold and alkaline environments.</title>
        <authorList>
            <person name="Lylloff J.E."/>
            <person name="Skov L.B."/>
            <person name="Jepsen M."/>
            <person name="Hallin P.F."/>
            <person name="Sorensen S.J."/>
            <person name="Stougaard P."/>
            <person name="Glaring M.A."/>
        </authorList>
    </citation>
    <scope>NUCLEOTIDE SEQUENCE [LARGE SCALE GENOMIC DNA]</scope>
    <source>
        <strain evidence="1 2">GCM72</strain>
    </source>
</reference>
<dbReference type="AlphaFoldDB" id="A0A0M2V8E5"/>